<dbReference type="PANTHER" id="PTHR42923:SF47">
    <property type="entry name" value="BLR3003 PROTEIN"/>
    <property type="match status" value="1"/>
</dbReference>
<dbReference type="NCBIfam" id="TIGR03467">
    <property type="entry name" value="HpnE"/>
    <property type="match status" value="1"/>
</dbReference>
<dbReference type="InterPro" id="IPR002937">
    <property type="entry name" value="Amino_oxidase"/>
</dbReference>
<dbReference type="AlphaFoldDB" id="A0A3B0Y3D8"/>
<evidence type="ECO:0000259" key="1">
    <source>
        <dbReference type="Pfam" id="PF01593"/>
    </source>
</evidence>
<dbReference type="Pfam" id="PF01593">
    <property type="entry name" value="Amino_oxidase"/>
    <property type="match status" value="1"/>
</dbReference>
<proteinExistence type="predicted"/>
<dbReference type="GO" id="GO:0016491">
    <property type="term" value="F:oxidoreductase activity"/>
    <property type="evidence" value="ECO:0007669"/>
    <property type="project" value="UniProtKB-KW"/>
</dbReference>
<name>A0A3B0Y3D8_9ZZZZ</name>
<dbReference type="InterPro" id="IPR036188">
    <property type="entry name" value="FAD/NAD-bd_sf"/>
</dbReference>
<dbReference type="EC" id="1.-.-.-" evidence="2"/>
<dbReference type="PRINTS" id="PR00419">
    <property type="entry name" value="ADXRDTASE"/>
</dbReference>
<dbReference type="SUPFAM" id="SSF51905">
    <property type="entry name" value="FAD/NAD(P)-binding domain"/>
    <property type="match status" value="1"/>
</dbReference>
<dbReference type="EMBL" id="UOFI01000136">
    <property type="protein sequence ID" value="VAW68679.1"/>
    <property type="molecule type" value="Genomic_DNA"/>
</dbReference>
<sequence>MAEKKPPAQQNIAIAGGGWAGLAAAIELCRSGHKVTLFESSPQLGGRARSIEWNGMTLDNGQHLMIGAYQTMLSLLSTLGSALNVDNQPLFKQLPHHLLMFDATTGAEVFELKLPSFPAPLHLLFGILKTPFLSMVEKLQLLIRFKRLLNTPIATDIPVNEWLDSADLPERYRKNILDPVCLAALTTHPERASARAFQAVLQQTFNAPASFTDLLIPTTDLSRLFAEQAKQFILQHGGSIKTRSKLQGLQIENNRVNSINVNNENLHFDQLILATPPRTTARLLQNIEQAAQTCEQINCLRFEPVTTLYLKFSQPVSLPTRMIGMLNGHAEWVFERATSGHANVLAVVISAEGAHLHMPASQLTERILEELKCCIKNLPELLDSQLIIDKRATFQCHVDIDQYRPGTTTSLINLKLAGDYVYIEENNQPGLPSTLEGALRSGVKCAQTIISN</sequence>
<gene>
    <name evidence="2" type="ORF">MNBD_GAMMA09-1834</name>
</gene>
<protein>
    <submittedName>
        <fullName evidence="2">Phytoene desaturase, pro-zeta-carotene producing</fullName>
        <ecNumber evidence="2">1.-.-.-</ecNumber>
    </submittedName>
</protein>
<dbReference type="PANTHER" id="PTHR42923">
    <property type="entry name" value="PROTOPORPHYRINOGEN OXIDASE"/>
    <property type="match status" value="1"/>
</dbReference>
<accession>A0A3B0Y3D8</accession>
<dbReference type="InterPro" id="IPR050464">
    <property type="entry name" value="Zeta_carotene_desat/Oxidored"/>
</dbReference>
<keyword evidence="2" id="KW-0560">Oxidoreductase</keyword>
<evidence type="ECO:0000313" key="2">
    <source>
        <dbReference type="EMBL" id="VAW68679.1"/>
    </source>
</evidence>
<reference evidence="2" key="1">
    <citation type="submission" date="2018-06" db="EMBL/GenBank/DDBJ databases">
        <authorList>
            <person name="Zhirakovskaya E."/>
        </authorList>
    </citation>
    <scope>NUCLEOTIDE SEQUENCE</scope>
</reference>
<dbReference type="Gene3D" id="3.50.50.60">
    <property type="entry name" value="FAD/NAD(P)-binding domain"/>
    <property type="match status" value="1"/>
</dbReference>
<organism evidence="2">
    <name type="scientific">hydrothermal vent metagenome</name>
    <dbReference type="NCBI Taxonomy" id="652676"/>
    <lineage>
        <taxon>unclassified sequences</taxon>
        <taxon>metagenomes</taxon>
        <taxon>ecological metagenomes</taxon>
    </lineage>
</organism>
<dbReference type="InterPro" id="IPR017830">
    <property type="entry name" value="SQase_HpnE"/>
</dbReference>
<feature type="domain" description="Amine oxidase" evidence="1">
    <location>
        <begin position="20"/>
        <end position="450"/>
    </location>
</feature>